<dbReference type="AlphaFoldDB" id="A0A516X129"/>
<organism evidence="2 3">
    <name type="scientific">Tomitella fengzijianii</name>
    <dbReference type="NCBI Taxonomy" id="2597660"/>
    <lineage>
        <taxon>Bacteria</taxon>
        <taxon>Bacillati</taxon>
        <taxon>Actinomycetota</taxon>
        <taxon>Actinomycetes</taxon>
        <taxon>Mycobacteriales</taxon>
        <taxon>Tomitella</taxon>
    </lineage>
</organism>
<reference evidence="2 3" key="2">
    <citation type="submission" date="2019-07" db="EMBL/GenBank/DDBJ databases">
        <authorList>
            <person name="Huang Y."/>
        </authorList>
    </citation>
    <scope>NUCLEOTIDE SEQUENCE [LARGE SCALE GENOMIC DNA]</scope>
    <source>
        <strain evidence="2 3">HY188</strain>
    </source>
</reference>
<name>A0A516X129_9ACTN</name>
<sequence length="91" mass="9825">MTQNSSASPALRGDAAGRGDADRVFLRPRSWAFRLYLLAFVVGLALWGRAILGGVPARDWAVAVVRVALLGERPPDGRRWRDAVRAARAGA</sequence>
<protein>
    <submittedName>
        <fullName evidence="2">Uncharacterized protein</fullName>
    </submittedName>
</protein>
<evidence type="ECO:0000313" key="3">
    <source>
        <dbReference type="Proteomes" id="UP000317344"/>
    </source>
</evidence>
<dbReference type="EMBL" id="CP041765">
    <property type="protein sequence ID" value="QDQ96311.1"/>
    <property type="molecule type" value="Genomic_DNA"/>
</dbReference>
<keyword evidence="1" id="KW-0812">Transmembrane</keyword>
<dbReference type="RefSeq" id="WP_143905867.1">
    <property type="nucleotide sequence ID" value="NZ_CP041765.1"/>
</dbReference>
<evidence type="ECO:0000313" key="2">
    <source>
        <dbReference type="EMBL" id="QDQ96311.1"/>
    </source>
</evidence>
<evidence type="ECO:0000256" key="1">
    <source>
        <dbReference type="SAM" id="Phobius"/>
    </source>
</evidence>
<keyword evidence="1" id="KW-1133">Transmembrane helix</keyword>
<reference evidence="2 3" key="1">
    <citation type="submission" date="2019-07" db="EMBL/GenBank/DDBJ databases">
        <title>Tomitella cavernea sp. nov., an actinomycete isolated from soil.</title>
        <authorList>
            <person name="Cheng J."/>
        </authorList>
    </citation>
    <scope>NUCLEOTIDE SEQUENCE [LARGE SCALE GENOMIC DNA]</scope>
    <source>
        <strain evidence="2 3">HY188</strain>
    </source>
</reference>
<dbReference type="KEGG" id="toy:FO059_01810"/>
<keyword evidence="1" id="KW-0472">Membrane</keyword>
<feature type="transmembrane region" description="Helical" evidence="1">
    <location>
        <begin position="31"/>
        <end position="52"/>
    </location>
</feature>
<gene>
    <name evidence="2" type="ORF">FO059_01810</name>
</gene>
<proteinExistence type="predicted"/>
<accession>A0A516X129</accession>
<dbReference type="Proteomes" id="UP000317344">
    <property type="component" value="Chromosome"/>
</dbReference>
<keyword evidence="3" id="KW-1185">Reference proteome</keyword>